<protein>
    <recommendedName>
        <fullName evidence="3">glucuronosyltransferase</fullName>
        <ecNumber evidence="3">2.4.1.17</ecNumber>
    </recommendedName>
</protein>
<keyword evidence="7" id="KW-0732">Signal</keyword>
<evidence type="ECO:0000256" key="2">
    <source>
        <dbReference type="ARBA" id="ARBA00009995"/>
    </source>
</evidence>
<dbReference type="AlphaFoldDB" id="A0A9Q1DV10"/>
<evidence type="ECO:0000256" key="5">
    <source>
        <dbReference type="ARBA" id="ARBA00022679"/>
    </source>
</evidence>
<dbReference type="Gene3D" id="3.40.50.2000">
    <property type="entry name" value="Glycogen Phosphorylase B"/>
    <property type="match status" value="1"/>
</dbReference>
<evidence type="ECO:0000256" key="3">
    <source>
        <dbReference type="ARBA" id="ARBA00012544"/>
    </source>
</evidence>
<evidence type="ECO:0000313" key="11">
    <source>
        <dbReference type="Proteomes" id="UP001152803"/>
    </source>
</evidence>
<dbReference type="GO" id="GO:0015020">
    <property type="term" value="F:glucuronosyltransferase activity"/>
    <property type="evidence" value="ECO:0007669"/>
    <property type="project" value="UniProtKB-EC"/>
</dbReference>
<keyword evidence="9" id="KW-0325">Glycoprotein</keyword>
<comment type="subcellular location">
    <subcellularLocation>
        <location evidence="1">Membrane</location>
        <topology evidence="1">Single-pass membrane protein</topology>
    </subcellularLocation>
</comment>
<keyword evidence="6" id="KW-0812">Transmembrane</keyword>
<evidence type="ECO:0000256" key="8">
    <source>
        <dbReference type="ARBA" id="ARBA00022989"/>
    </source>
</evidence>
<gene>
    <name evidence="10" type="ORF">COCON_G00048360</name>
</gene>
<sequence length="274" mass="30973">MDGSHWTTIQAVAEKLGQRGHVVVVVIPQVSMRLGPTKHCTTKTYPVPYGQDLVNHLQAQHGRRMNMNKSEPFLERVSGKLKGMRNLRNFLTTTSESLLYNQEVMSYLREQQFDAVLTDPLVPTGAILAEHFSVPSVFLLRGIPCGLDFSAAACPSPASFVPRFFTLNTDQMTFVQRVLNVLISFLEPLLCRILYQPFDNIASRVLQRDATVAEILSHASIWLMRFDFTFDFPRPLMPNMALVGGINCAVQKALPQVRRNLLFCCFQDRKVMVI</sequence>
<organism evidence="10 11">
    <name type="scientific">Conger conger</name>
    <name type="common">Conger eel</name>
    <name type="synonym">Muraena conger</name>
    <dbReference type="NCBI Taxonomy" id="82655"/>
    <lineage>
        <taxon>Eukaryota</taxon>
        <taxon>Metazoa</taxon>
        <taxon>Chordata</taxon>
        <taxon>Craniata</taxon>
        <taxon>Vertebrata</taxon>
        <taxon>Euteleostomi</taxon>
        <taxon>Actinopterygii</taxon>
        <taxon>Neopterygii</taxon>
        <taxon>Teleostei</taxon>
        <taxon>Anguilliformes</taxon>
        <taxon>Congridae</taxon>
        <taxon>Conger</taxon>
    </lineage>
</organism>
<keyword evidence="8" id="KW-0472">Membrane</keyword>
<dbReference type="PANTHER" id="PTHR48043:SF161">
    <property type="entry name" value="UDP GLUCURONOSYLTRANSFERASE FAMILY 1 MEMBER A1"/>
    <property type="match status" value="1"/>
</dbReference>
<dbReference type="OrthoDB" id="5835829at2759"/>
<dbReference type="EC" id="2.4.1.17" evidence="3"/>
<keyword evidence="5" id="KW-0808">Transferase</keyword>
<accession>A0A9Q1DV10</accession>
<evidence type="ECO:0000256" key="4">
    <source>
        <dbReference type="ARBA" id="ARBA00022676"/>
    </source>
</evidence>
<evidence type="ECO:0000256" key="9">
    <source>
        <dbReference type="ARBA" id="ARBA00023180"/>
    </source>
</evidence>
<reference evidence="10" key="1">
    <citation type="journal article" date="2023" name="Science">
        <title>Genome structures resolve the early diversification of teleost fishes.</title>
        <authorList>
            <person name="Parey E."/>
            <person name="Louis A."/>
            <person name="Montfort J."/>
            <person name="Bouchez O."/>
            <person name="Roques C."/>
            <person name="Iampietro C."/>
            <person name="Lluch J."/>
            <person name="Castinel A."/>
            <person name="Donnadieu C."/>
            <person name="Desvignes T."/>
            <person name="Floi Bucao C."/>
            <person name="Jouanno E."/>
            <person name="Wen M."/>
            <person name="Mejri S."/>
            <person name="Dirks R."/>
            <person name="Jansen H."/>
            <person name="Henkel C."/>
            <person name="Chen W.J."/>
            <person name="Zahm M."/>
            <person name="Cabau C."/>
            <person name="Klopp C."/>
            <person name="Thompson A.W."/>
            <person name="Robinson-Rechavi M."/>
            <person name="Braasch I."/>
            <person name="Lecointre G."/>
            <person name="Bobe J."/>
            <person name="Postlethwait J.H."/>
            <person name="Berthelot C."/>
            <person name="Roest Crollius H."/>
            <person name="Guiguen Y."/>
        </authorList>
    </citation>
    <scope>NUCLEOTIDE SEQUENCE</scope>
    <source>
        <strain evidence="10">Concon-B</strain>
    </source>
</reference>
<evidence type="ECO:0000256" key="7">
    <source>
        <dbReference type="ARBA" id="ARBA00022729"/>
    </source>
</evidence>
<dbReference type="InterPro" id="IPR002213">
    <property type="entry name" value="UDP_glucos_trans"/>
</dbReference>
<name>A0A9Q1DV10_CONCO</name>
<dbReference type="Pfam" id="PF00201">
    <property type="entry name" value="UDPGT"/>
    <property type="match status" value="1"/>
</dbReference>
<proteinExistence type="inferred from homology"/>
<dbReference type="InterPro" id="IPR050271">
    <property type="entry name" value="UDP-glycosyltransferase"/>
</dbReference>
<dbReference type="Proteomes" id="UP001152803">
    <property type="component" value="Unassembled WGS sequence"/>
</dbReference>
<comment type="similarity">
    <text evidence="2">Belongs to the UDP-glycosyltransferase family.</text>
</comment>
<dbReference type="SUPFAM" id="SSF53756">
    <property type="entry name" value="UDP-Glycosyltransferase/glycogen phosphorylase"/>
    <property type="match status" value="1"/>
</dbReference>
<dbReference type="PANTHER" id="PTHR48043">
    <property type="entry name" value="EG:EG0003.4 PROTEIN-RELATED"/>
    <property type="match status" value="1"/>
</dbReference>
<keyword evidence="8" id="KW-1133">Transmembrane helix</keyword>
<keyword evidence="4" id="KW-0328">Glycosyltransferase</keyword>
<comment type="caution">
    <text evidence="10">The sequence shown here is derived from an EMBL/GenBank/DDBJ whole genome shotgun (WGS) entry which is preliminary data.</text>
</comment>
<dbReference type="FunFam" id="3.40.50.2000:FF:000066">
    <property type="entry name" value="UDP-glucuronosyltransferase 1-1"/>
    <property type="match status" value="1"/>
</dbReference>
<dbReference type="GO" id="GO:0016020">
    <property type="term" value="C:membrane"/>
    <property type="evidence" value="ECO:0007669"/>
    <property type="project" value="UniProtKB-SubCell"/>
</dbReference>
<keyword evidence="11" id="KW-1185">Reference proteome</keyword>
<evidence type="ECO:0000256" key="6">
    <source>
        <dbReference type="ARBA" id="ARBA00022692"/>
    </source>
</evidence>
<evidence type="ECO:0000313" key="10">
    <source>
        <dbReference type="EMBL" id="KAJ8282317.1"/>
    </source>
</evidence>
<evidence type="ECO:0000256" key="1">
    <source>
        <dbReference type="ARBA" id="ARBA00004167"/>
    </source>
</evidence>
<dbReference type="EMBL" id="JAFJMO010000003">
    <property type="protein sequence ID" value="KAJ8282317.1"/>
    <property type="molecule type" value="Genomic_DNA"/>
</dbReference>